<gene>
    <name evidence="2" type="ORF">NHX12_012008</name>
</gene>
<dbReference type="OrthoDB" id="10267976at2759"/>
<proteinExistence type="inferred from homology"/>
<organism evidence="2 3">
    <name type="scientific">Muraenolepis orangiensis</name>
    <name type="common">Patagonian moray cod</name>
    <dbReference type="NCBI Taxonomy" id="630683"/>
    <lineage>
        <taxon>Eukaryota</taxon>
        <taxon>Metazoa</taxon>
        <taxon>Chordata</taxon>
        <taxon>Craniata</taxon>
        <taxon>Vertebrata</taxon>
        <taxon>Euteleostomi</taxon>
        <taxon>Actinopterygii</taxon>
        <taxon>Neopterygii</taxon>
        <taxon>Teleostei</taxon>
        <taxon>Neoteleostei</taxon>
        <taxon>Acanthomorphata</taxon>
        <taxon>Zeiogadaria</taxon>
        <taxon>Gadariae</taxon>
        <taxon>Gadiformes</taxon>
        <taxon>Muraenolepidoidei</taxon>
        <taxon>Muraenolepididae</taxon>
        <taxon>Muraenolepis</taxon>
    </lineage>
</organism>
<dbReference type="Gene3D" id="1.10.4100.10">
    <property type="entry name" value="2-methylcitrate dehydratase PrpD"/>
    <property type="match status" value="1"/>
</dbReference>
<dbReference type="GO" id="GO:0006952">
    <property type="term" value="P:defense response"/>
    <property type="evidence" value="ECO:0007669"/>
    <property type="project" value="TreeGrafter"/>
</dbReference>
<dbReference type="SUPFAM" id="SSF103378">
    <property type="entry name" value="2-methylcitrate dehydratase PrpD"/>
    <property type="match status" value="1"/>
</dbReference>
<protein>
    <submittedName>
        <fullName evidence="2">Uncharacterized protein</fullName>
    </submittedName>
</protein>
<evidence type="ECO:0000313" key="2">
    <source>
        <dbReference type="EMBL" id="KAJ3588415.1"/>
    </source>
</evidence>
<dbReference type="InterPro" id="IPR042183">
    <property type="entry name" value="MmgE/PrpD_sf_1"/>
</dbReference>
<reference evidence="2" key="1">
    <citation type="submission" date="2022-07" db="EMBL/GenBank/DDBJ databases">
        <title>Chromosome-level genome of Muraenolepis orangiensis.</title>
        <authorList>
            <person name="Kim J."/>
        </authorList>
    </citation>
    <scope>NUCLEOTIDE SEQUENCE</scope>
    <source>
        <strain evidence="2">KU_S4_2022</strain>
        <tissue evidence="2">Muscle</tissue>
    </source>
</reference>
<comment type="similarity">
    <text evidence="1">Belongs to the PrpD family.</text>
</comment>
<evidence type="ECO:0000256" key="1">
    <source>
        <dbReference type="ARBA" id="ARBA00006174"/>
    </source>
</evidence>
<dbReference type="GO" id="GO:0005739">
    <property type="term" value="C:mitochondrion"/>
    <property type="evidence" value="ECO:0007669"/>
    <property type="project" value="TreeGrafter"/>
</dbReference>
<name>A0A9Q0I7S1_9TELE</name>
<keyword evidence="3" id="KW-1185">Reference proteome</keyword>
<dbReference type="GO" id="GO:0047613">
    <property type="term" value="F:aconitate decarboxylase activity"/>
    <property type="evidence" value="ECO:0007669"/>
    <property type="project" value="TreeGrafter"/>
</dbReference>
<comment type="caution">
    <text evidence="2">The sequence shown here is derived from an EMBL/GenBank/DDBJ whole genome shotgun (WGS) entry which is preliminary data.</text>
</comment>
<dbReference type="PANTHER" id="PTHR16943">
    <property type="entry name" value="2-METHYLCITRATE DEHYDRATASE-RELATED"/>
    <property type="match status" value="1"/>
</dbReference>
<accession>A0A9Q0I7S1</accession>
<dbReference type="EMBL" id="JANIIK010000116">
    <property type="protein sequence ID" value="KAJ3588415.1"/>
    <property type="molecule type" value="Genomic_DNA"/>
</dbReference>
<dbReference type="PANTHER" id="PTHR16943:SF14">
    <property type="entry name" value="CIS-ACONITATE DECARBOXYLASE"/>
    <property type="match status" value="1"/>
</dbReference>
<dbReference type="InterPro" id="IPR036148">
    <property type="entry name" value="MmgE/PrpD_sf"/>
</dbReference>
<dbReference type="AlphaFoldDB" id="A0A9Q0I7S1"/>
<dbReference type="InterPro" id="IPR005656">
    <property type="entry name" value="MmgE_PrpD"/>
</dbReference>
<evidence type="ECO:0000313" key="3">
    <source>
        <dbReference type="Proteomes" id="UP001148018"/>
    </source>
</evidence>
<dbReference type="Proteomes" id="UP001148018">
    <property type="component" value="Unassembled WGS sequence"/>
</dbReference>
<sequence length="113" mass="12209">MISKLQKTPRSVCAIRSMHPSVMKAALPASAQHAAVERPALEGTVTSSFGGFISGLKARHLTPTVLHRSKRMVLDSLGVGLLGSTTEVFELALQHCQVRDFSQRDASQTPRDV</sequence>